<dbReference type="Proteomes" id="UP000695023">
    <property type="component" value="Unplaced"/>
</dbReference>
<keyword evidence="1" id="KW-0479">Metal-binding</keyword>
<evidence type="ECO:0000259" key="7">
    <source>
        <dbReference type="PROSITE" id="PS50157"/>
    </source>
</evidence>
<dbReference type="PROSITE" id="PS50157">
    <property type="entry name" value="ZINC_FINGER_C2H2_2"/>
    <property type="match status" value="1"/>
</dbReference>
<accession>A0A9Y3VVI4</accession>
<evidence type="ECO:0000256" key="2">
    <source>
        <dbReference type="ARBA" id="ARBA00022737"/>
    </source>
</evidence>
<dbReference type="GO" id="GO:0000978">
    <property type="term" value="F:RNA polymerase II cis-regulatory region sequence-specific DNA binding"/>
    <property type="evidence" value="ECO:0007669"/>
    <property type="project" value="TreeGrafter"/>
</dbReference>
<dbReference type="Gene3D" id="3.30.160.60">
    <property type="entry name" value="Classic Zinc Finger"/>
    <property type="match status" value="1"/>
</dbReference>
<dbReference type="PROSITE" id="PS00028">
    <property type="entry name" value="ZINC_FINGER_C2H2_1"/>
    <property type="match status" value="1"/>
</dbReference>
<dbReference type="PANTHER" id="PTHR24393">
    <property type="entry name" value="ZINC FINGER PROTEIN"/>
    <property type="match status" value="1"/>
</dbReference>
<keyword evidence="8" id="KW-1185">Reference proteome</keyword>
<gene>
    <name evidence="9" type="primary">LOC102196861</name>
</gene>
<reference evidence="9" key="1">
    <citation type="submission" date="2025-08" db="UniProtKB">
        <authorList>
            <consortium name="RefSeq"/>
        </authorList>
    </citation>
    <scope>IDENTIFICATION</scope>
</reference>
<dbReference type="PANTHER" id="PTHR24393:SF34">
    <property type="entry name" value="PR_SET DOMAIN 13"/>
    <property type="match status" value="1"/>
</dbReference>
<evidence type="ECO:0000313" key="9">
    <source>
        <dbReference type="RefSeq" id="XP_005746397.1"/>
    </source>
</evidence>
<name>A0A9Y3VVI4_9CICH</name>
<sequence>MASIQHLREFIRDRLTAAAEDIFSEFEKTIVQYERQRELQDITWNPVLKLQRTDLAQEHVGVQTEIFTDQHVCDQERNSSRGQEDLKASQIKVEEKEVCINQEGGQFALKQENDAIMMTPTCEESEPQPESDQPLSNSSDIFMFVNSTSKETLEVINKSADNEVELSHQHRRLDSTWNPVVKLYRIDLPQQHVCDDKEILTDQQVFNQEWNFSPDQKDPEPPQITEEQAAVALSHQGEQLVQNEETDAVTVQPCLGPPAHEQPNTAPVKVIVLSTDSDLALKTKTFTGEKLYRCNTCGKTLKTVSSFKRHNARHTGERPYTRNSCGRKSKGLRALKGHVKTQLIRSSCVTPVAKGTKRK</sequence>
<protein>
    <submittedName>
        <fullName evidence="9">Zinc finger protein 2 homolog isoform X1</fullName>
    </submittedName>
</protein>
<keyword evidence="2" id="KW-0677">Repeat</keyword>
<dbReference type="RefSeq" id="XP_005746397.1">
    <property type="nucleotide sequence ID" value="XM_005746340.1"/>
</dbReference>
<dbReference type="SUPFAM" id="SSF57667">
    <property type="entry name" value="beta-beta-alpha zinc fingers"/>
    <property type="match status" value="1"/>
</dbReference>
<evidence type="ECO:0000256" key="4">
    <source>
        <dbReference type="ARBA" id="ARBA00022833"/>
    </source>
</evidence>
<keyword evidence="4" id="KW-0862">Zinc</keyword>
<dbReference type="InterPro" id="IPR036236">
    <property type="entry name" value="Znf_C2H2_sf"/>
</dbReference>
<dbReference type="AlphaFoldDB" id="A0A9Y3VVI4"/>
<dbReference type="SMART" id="SM00355">
    <property type="entry name" value="ZnF_C2H2"/>
    <property type="match status" value="1"/>
</dbReference>
<proteinExistence type="predicted"/>
<feature type="domain" description="C2H2-type" evidence="7">
    <location>
        <begin position="292"/>
        <end position="319"/>
    </location>
</feature>
<evidence type="ECO:0000256" key="3">
    <source>
        <dbReference type="ARBA" id="ARBA00022771"/>
    </source>
</evidence>
<dbReference type="GO" id="GO:0001228">
    <property type="term" value="F:DNA-binding transcription activator activity, RNA polymerase II-specific"/>
    <property type="evidence" value="ECO:0007669"/>
    <property type="project" value="TreeGrafter"/>
</dbReference>
<keyword evidence="3 6" id="KW-0863">Zinc-finger</keyword>
<evidence type="ECO:0000256" key="1">
    <source>
        <dbReference type="ARBA" id="ARBA00022723"/>
    </source>
</evidence>
<dbReference type="FunFam" id="3.30.160.60:FF:002343">
    <property type="entry name" value="Zinc finger protein 33A"/>
    <property type="match status" value="1"/>
</dbReference>
<dbReference type="InterPro" id="IPR013087">
    <property type="entry name" value="Znf_C2H2_type"/>
</dbReference>
<dbReference type="GO" id="GO:0008270">
    <property type="term" value="F:zinc ion binding"/>
    <property type="evidence" value="ECO:0007669"/>
    <property type="project" value="UniProtKB-KW"/>
</dbReference>
<dbReference type="GeneID" id="102196861"/>
<dbReference type="GO" id="GO:0005634">
    <property type="term" value="C:nucleus"/>
    <property type="evidence" value="ECO:0007669"/>
    <property type="project" value="TreeGrafter"/>
</dbReference>
<keyword evidence="5" id="KW-0539">Nucleus</keyword>
<organism evidence="8 9">
    <name type="scientific">Pundamilia nyererei</name>
    <dbReference type="NCBI Taxonomy" id="303518"/>
    <lineage>
        <taxon>Eukaryota</taxon>
        <taxon>Metazoa</taxon>
        <taxon>Chordata</taxon>
        <taxon>Craniata</taxon>
        <taxon>Vertebrata</taxon>
        <taxon>Euteleostomi</taxon>
        <taxon>Actinopterygii</taxon>
        <taxon>Neopterygii</taxon>
        <taxon>Teleostei</taxon>
        <taxon>Neoteleostei</taxon>
        <taxon>Acanthomorphata</taxon>
        <taxon>Ovalentaria</taxon>
        <taxon>Cichlomorphae</taxon>
        <taxon>Cichliformes</taxon>
        <taxon>Cichlidae</taxon>
        <taxon>African cichlids</taxon>
        <taxon>Pseudocrenilabrinae</taxon>
        <taxon>Haplochromini</taxon>
        <taxon>Pundamilia</taxon>
    </lineage>
</organism>
<evidence type="ECO:0000313" key="8">
    <source>
        <dbReference type="Proteomes" id="UP000695023"/>
    </source>
</evidence>
<evidence type="ECO:0000256" key="5">
    <source>
        <dbReference type="ARBA" id="ARBA00023242"/>
    </source>
</evidence>
<evidence type="ECO:0000256" key="6">
    <source>
        <dbReference type="PROSITE-ProRule" id="PRU00042"/>
    </source>
</evidence>